<sequence>MQRLSSKGRDLSWYVSGIWAGYSSNACDSLGVNYLGENFL</sequence>
<protein>
    <submittedName>
        <fullName evidence="1">Uncharacterized protein</fullName>
    </submittedName>
</protein>
<dbReference type="Proteomes" id="UP000182998">
    <property type="component" value="Unassembled WGS sequence"/>
</dbReference>
<accession>A0A1G5GWI9</accession>
<evidence type="ECO:0000313" key="1">
    <source>
        <dbReference type="EMBL" id="SCY55679.1"/>
    </source>
</evidence>
<evidence type="ECO:0000313" key="2">
    <source>
        <dbReference type="Proteomes" id="UP000182998"/>
    </source>
</evidence>
<proteinExistence type="predicted"/>
<reference evidence="1 2" key="1">
    <citation type="submission" date="2016-10" db="EMBL/GenBank/DDBJ databases">
        <authorList>
            <person name="Varghese N."/>
            <person name="Submissions S."/>
        </authorList>
    </citation>
    <scope>NUCLEOTIDE SEQUENCE [LARGE SCALE GENOMIC DNA]</scope>
    <source>
        <strain evidence="1 2">ATCC 33218</strain>
    </source>
</reference>
<keyword evidence="2" id="KW-1185">Reference proteome</keyword>
<name>A0A1G5GWI9_LEGMI</name>
<dbReference type="EMBL" id="FMVN01000010">
    <property type="protein sequence ID" value="SCY55679.1"/>
    <property type="molecule type" value="Genomic_DNA"/>
</dbReference>
<comment type="caution">
    <text evidence="1">The sequence shown here is derived from an EMBL/GenBank/DDBJ whole genome shotgun (WGS) entry which is preliminary data.</text>
</comment>
<organism evidence="1 2">
    <name type="scientific">Legionella micdadei</name>
    <name type="common">Tatlockia micdadei</name>
    <dbReference type="NCBI Taxonomy" id="451"/>
    <lineage>
        <taxon>Bacteria</taxon>
        <taxon>Pseudomonadati</taxon>
        <taxon>Pseudomonadota</taxon>
        <taxon>Gammaproteobacteria</taxon>
        <taxon>Legionellales</taxon>
        <taxon>Legionellaceae</taxon>
        <taxon>Legionella</taxon>
    </lineage>
</organism>
<gene>
    <name evidence="1" type="ORF">SAMN02982997_02029</name>
</gene>